<protein>
    <submittedName>
        <fullName evidence="3">Uncharacterized protein</fullName>
    </submittedName>
</protein>
<dbReference type="Gene3D" id="1.10.630.10">
    <property type="entry name" value="Cytochrome P450"/>
    <property type="match status" value="1"/>
</dbReference>
<accession>A0A6H0Y4W7</accession>
<dbReference type="GO" id="GO:0016705">
    <property type="term" value="F:oxidoreductase activity, acting on paired donors, with incorporation or reduction of molecular oxygen"/>
    <property type="evidence" value="ECO:0007669"/>
    <property type="project" value="InterPro"/>
</dbReference>
<dbReference type="PRINTS" id="PR00463">
    <property type="entry name" value="EP450I"/>
</dbReference>
<evidence type="ECO:0000256" key="2">
    <source>
        <dbReference type="SAM" id="Phobius"/>
    </source>
</evidence>
<dbReference type="InterPro" id="IPR002401">
    <property type="entry name" value="Cyt_P450_E_grp-I"/>
</dbReference>
<dbReference type="GO" id="GO:0004497">
    <property type="term" value="F:monooxygenase activity"/>
    <property type="evidence" value="ECO:0007669"/>
    <property type="project" value="InterPro"/>
</dbReference>
<dbReference type="AlphaFoldDB" id="A0A6H0Y4W7"/>
<dbReference type="InterPro" id="IPR036396">
    <property type="entry name" value="Cyt_P450_sf"/>
</dbReference>
<keyword evidence="1" id="KW-0479">Metal-binding</keyword>
<proteinExistence type="predicted"/>
<dbReference type="FunFam" id="1.10.630.10:FF:000051">
    <property type="entry name" value="Cytochrome P450 monooxygenase (Fum15)"/>
    <property type="match status" value="1"/>
</dbReference>
<comment type="cofactor">
    <cofactor evidence="1">
        <name>heme</name>
        <dbReference type="ChEBI" id="CHEBI:30413"/>
    </cofactor>
</comment>
<dbReference type="PRINTS" id="PR00385">
    <property type="entry name" value="P450"/>
</dbReference>
<keyword evidence="2" id="KW-0812">Transmembrane</keyword>
<dbReference type="PANTHER" id="PTHR24305">
    <property type="entry name" value="CYTOCHROME P450"/>
    <property type="match status" value="1"/>
</dbReference>
<keyword evidence="1" id="KW-0408">Iron</keyword>
<dbReference type="GO" id="GO:0020037">
    <property type="term" value="F:heme binding"/>
    <property type="evidence" value="ECO:0007669"/>
    <property type="project" value="InterPro"/>
</dbReference>
<evidence type="ECO:0000256" key="1">
    <source>
        <dbReference type="PIRSR" id="PIRSR602401-1"/>
    </source>
</evidence>
<feature type="transmembrane region" description="Helical" evidence="2">
    <location>
        <begin position="27"/>
        <end position="47"/>
    </location>
</feature>
<dbReference type="Proteomes" id="UP000503462">
    <property type="component" value="Chromosome 5"/>
</dbReference>
<sequence length="552" mass="61686">MSSLLQLFGLAAGGSFALAKFAPQYSLGAVLTTILLFTLLVALRIVWNGAVYPRYFSPLRDIPMAPGMQFPLGHTRRILRDPSGLPHREWMTVTKNDGLIRYMNWMRERILVTNPSVLKELLHTKSYEFVKPDQVRHGLARILGRGILFAEGDEHKVQRKNLLPAFAFRHVKDLYPVFWDKAGDLVEALGEASIAAHKAKDETPEVPGEVKHAHGAIEVGSWISRSTLDIIGVSGMDRDFNALRDPDNELSKQYRSVLNPSRVGRIIGVLAFFIPRWFVDRIPVKDNQNIWAAADYVKKVCRDMVVKKRQAIAEKKTTRPDIISVALGSGMFNDEELVNQMMTFLIAGHETTASAMAWATYLMCKHPDVQKKLRDAVREKIPALRSNITTAQIDECHYLNAFCNEVLRLWPPVTMTLRVASKDTSLNGHFIPKGTLIIISPMAVNASTDMWGPDALEFKPERWLDADGRANNSGGADSAYSFLTFLHGPRACIGQRFAEAEFACIVAAMVGRFDIRFEEGSVLAEGFPDIKGGVTSRPKAGVWVQLREVDGW</sequence>
<evidence type="ECO:0000313" key="4">
    <source>
        <dbReference type="Proteomes" id="UP000503462"/>
    </source>
</evidence>
<name>A0A6H0Y4W7_9PEZI</name>
<dbReference type="EMBL" id="CP051143">
    <property type="protein sequence ID" value="QIX01879.1"/>
    <property type="molecule type" value="Genomic_DNA"/>
</dbReference>
<feature type="binding site" description="axial binding residue" evidence="1">
    <location>
        <position position="492"/>
    </location>
    <ligand>
        <name>heme</name>
        <dbReference type="ChEBI" id="CHEBI:30413"/>
    </ligand>
    <ligandPart>
        <name>Fe</name>
        <dbReference type="ChEBI" id="CHEBI:18248"/>
    </ligandPart>
</feature>
<dbReference type="Pfam" id="PF00067">
    <property type="entry name" value="p450"/>
    <property type="match status" value="1"/>
</dbReference>
<dbReference type="InterPro" id="IPR001128">
    <property type="entry name" value="Cyt_P450"/>
</dbReference>
<evidence type="ECO:0000313" key="3">
    <source>
        <dbReference type="EMBL" id="QIX01879.1"/>
    </source>
</evidence>
<reference evidence="3 4" key="1">
    <citation type="journal article" date="2016" name="Sci. Rep.">
        <title>Peltaster fructicola genome reveals evolution from an invasive phytopathogen to an ectophytic parasite.</title>
        <authorList>
            <person name="Xu C."/>
            <person name="Chen H."/>
            <person name="Gleason M.L."/>
            <person name="Xu J.R."/>
            <person name="Liu H."/>
            <person name="Zhang R."/>
            <person name="Sun G."/>
        </authorList>
    </citation>
    <scope>NUCLEOTIDE SEQUENCE [LARGE SCALE GENOMIC DNA]</scope>
    <source>
        <strain evidence="3 4">LNHT1506</strain>
    </source>
</reference>
<dbReference type="CDD" id="cd11069">
    <property type="entry name" value="CYP_FUM15-like"/>
    <property type="match status" value="1"/>
</dbReference>
<keyword evidence="4" id="KW-1185">Reference proteome</keyword>
<organism evidence="3 4">
    <name type="scientific">Peltaster fructicola</name>
    <dbReference type="NCBI Taxonomy" id="286661"/>
    <lineage>
        <taxon>Eukaryota</taxon>
        <taxon>Fungi</taxon>
        <taxon>Dikarya</taxon>
        <taxon>Ascomycota</taxon>
        <taxon>Pezizomycotina</taxon>
        <taxon>Dothideomycetes</taxon>
        <taxon>Dothideomycetes incertae sedis</taxon>
        <taxon>Peltaster</taxon>
    </lineage>
</organism>
<dbReference type="OrthoDB" id="1470350at2759"/>
<dbReference type="GO" id="GO:0005506">
    <property type="term" value="F:iron ion binding"/>
    <property type="evidence" value="ECO:0007669"/>
    <property type="project" value="InterPro"/>
</dbReference>
<dbReference type="InterPro" id="IPR050121">
    <property type="entry name" value="Cytochrome_P450_monoxygenase"/>
</dbReference>
<keyword evidence="2" id="KW-0472">Membrane</keyword>
<keyword evidence="2" id="KW-1133">Transmembrane helix</keyword>
<dbReference type="PANTHER" id="PTHR24305:SF227">
    <property type="entry name" value="P450, PUTATIVE (EUROFUNG)-RELATED"/>
    <property type="match status" value="1"/>
</dbReference>
<gene>
    <name evidence="3" type="ORF">AMS68_007396</name>
</gene>
<dbReference type="SUPFAM" id="SSF48264">
    <property type="entry name" value="Cytochrome P450"/>
    <property type="match status" value="1"/>
</dbReference>
<keyword evidence="1" id="KW-0349">Heme</keyword>